<evidence type="ECO:0000313" key="5">
    <source>
        <dbReference type="Proteomes" id="UP001379235"/>
    </source>
</evidence>
<feature type="transmembrane region" description="Helical" evidence="1">
    <location>
        <begin position="241"/>
        <end position="265"/>
    </location>
</feature>
<feature type="transmembrane region" description="Helical" evidence="1">
    <location>
        <begin position="311"/>
        <end position="332"/>
    </location>
</feature>
<feature type="transmembrane region" description="Helical" evidence="1">
    <location>
        <begin position="371"/>
        <end position="392"/>
    </location>
</feature>
<sequence length="424" mass="43372">MTDPLTLYPELLPIGLALALGLLVGVQRGWAQRHAIDGRRFAGVRTFGLTGLAGGFAGAFKLGEPVLSFVVLAASAGLIVLGYWRSTRDGPNVSGTASMVALLTLAAGYLAGSGEGVVASVAVGMMVLVLALREQLHGWVQSLDEREVMAIARFALIALVILPLLPAEPMGPFGAWKPRQLWLVVVMVSGFSFAGYLAAKHFGATRGVLATAAAGSMVSSTAVTAGLAGKIKEASEEDLPVLNAGIALASAVMFVRVMVLCAVLAPIALVPFAIIAVPGMVVSLGFAVWHFRKSAGHGGKGAGRLRNPFDLGPALWLAVLVMVTTVAARWVLDEWGDAGLAVVLAVTGSIDVDSAIITMGNLPPGTLAPKLAGLILAPPVLLNTVFKAGIAFSVPGRSKGWPGALALLAAALASGVSALVMLLG</sequence>
<keyword evidence="1" id="KW-0812">Transmembrane</keyword>
<feature type="transmembrane region" description="Helical" evidence="1">
    <location>
        <begin position="42"/>
        <end position="60"/>
    </location>
</feature>
<organism evidence="4 5">
    <name type="scientific">Novosphingobium aquae</name>
    <dbReference type="NCBI Taxonomy" id="3133435"/>
    <lineage>
        <taxon>Bacteria</taxon>
        <taxon>Pseudomonadati</taxon>
        <taxon>Pseudomonadota</taxon>
        <taxon>Alphaproteobacteria</taxon>
        <taxon>Sphingomonadales</taxon>
        <taxon>Sphingomonadaceae</taxon>
        <taxon>Novosphingobium</taxon>
    </lineage>
</organism>
<keyword evidence="1" id="KW-0472">Membrane</keyword>
<dbReference type="InterPro" id="IPR049177">
    <property type="entry name" value="MgtC_SapB_SrpB_YhiD_N"/>
</dbReference>
<protein>
    <submittedName>
        <fullName evidence="4">MgtC/SapB family protein</fullName>
    </submittedName>
</protein>
<feature type="transmembrane region" description="Helical" evidence="1">
    <location>
        <begin position="179"/>
        <end position="199"/>
    </location>
</feature>
<feature type="domain" description="MgtC/SapB/SrpB/YhiD N-terminal" evidence="2">
    <location>
        <begin position="15"/>
        <end position="138"/>
    </location>
</feature>
<feature type="transmembrane region" description="Helical" evidence="1">
    <location>
        <begin position="148"/>
        <end position="167"/>
    </location>
</feature>
<proteinExistence type="predicted"/>
<dbReference type="RefSeq" id="WP_339968213.1">
    <property type="nucleotide sequence ID" value="NZ_JBBHJY010000008.1"/>
</dbReference>
<feature type="domain" description="DUF4010" evidence="3">
    <location>
        <begin position="186"/>
        <end position="393"/>
    </location>
</feature>
<feature type="transmembrane region" description="Helical" evidence="1">
    <location>
        <begin position="208"/>
        <end position="229"/>
    </location>
</feature>
<evidence type="ECO:0000313" key="4">
    <source>
        <dbReference type="EMBL" id="MEJ6011216.1"/>
    </source>
</evidence>
<feature type="transmembrane region" description="Helical" evidence="1">
    <location>
        <begin position="272"/>
        <end position="291"/>
    </location>
</feature>
<keyword evidence="1" id="KW-1133">Transmembrane helix</keyword>
<evidence type="ECO:0000259" key="3">
    <source>
        <dbReference type="Pfam" id="PF13194"/>
    </source>
</evidence>
<dbReference type="InterPro" id="IPR025105">
    <property type="entry name" value="DUF4010"/>
</dbReference>
<reference evidence="4 5" key="1">
    <citation type="submission" date="2024-03" db="EMBL/GenBank/DDBJ databases">
        <authorList>
            <person name="Jo J.-H."/>
        </authorList>
    </citation>
    <scope>NUCLEOTIDE SEQUENCE [LARGE SCALE GENOMIC DNA]</scope>
    <source>
        <strain evidence="4 5">AS3R-12</strain>
    </source>
</reference>
<dbReference type="EMBL" id="JBBHJY010000008">
    <property type="protein sequence ID" value="MEJ6011216.1"/>
    <property type="molecule type" value="Genomic_DNA"/>
</dbReference>
<gene>
    <name evidence="4" type="ORF">WG900_14945</name>
</gene>
<accession>A0ABU8SB81</accession>
<feature type="transmembrane region" description="Helical" evidence="1">
    <location>
        <begin position="66"/>
        <end position="84"/>
    </location>
</feature>
<name>A0ABU8SB81_9SPHN</name>
<evidence type="ECO:0000256" key="1">
    <source>
        <dbReference type="SAM" id="Phobius"/>
    </source>
</evidence>
<feature type="transmembrane region" description="Helical" evidence="1">
    <location>
        <begin position="404"/>
        <end position="423"/>
    </location>
</feature>
<dbReference type="Pfam" id="PF13194">
    <property type="entry name" value="DUF4010"/>
    <property type="match status" value="1"/>
</dbReference>
<dbReference type="Pfam" id="PF02308">
    <property type="entry name" value="MgtC"/>
    <property type="match status" value="1"/>
</dbReference>
<dbReference type="PANTHER" id="PTHR39084:SF1">
    <property type="entry name" value="DUF4010 DOMAIN-CONTAINING PROTEIN"/>
    <property type="match status" value="1"/>
</dbReference>
<feature type="transmembrane region" description="Helical" evidence="1">
    <location>
        <begin position="12"/>
        <end position="30"/>
    </location>
</feature>
<feature type="transmembrane region" description="Helical" evidence="1">
    <location>
        <begin position="339"/>
        <end position="359"/>
    </location>
</feature>
<evidence type="ECO:0000259" key="2">
    <source>
        <dbReference type="Pfam" id="PF02308"/>
    </source>
</evidence>
<dbReference type="PANTHER" id="PTHR39084">
    <property type="entry name" value="MEMBRANE PROTEIN-RELATED"/>
    <property type="match status" value="1"/>
</dbReference>
<keyword evidence="5" id="KW-1185">Reference proteome</keyword>
<feature type="transmembrane region" description="Helical" evidence="1">
    <location>
        <begin position="91"/>
        <end position="111"/>
    </location>
</feature>
<dbReference type="Proteomes" id="UP001379235">
    <property type="component" value="Unassembled WGS sequence"/>
</dbReference>
<comment type="caution">
    <text evidence="4">The sequence shown here is derived from an EMBL/GenBank/DDBJ whole genome shotgun (WGS) entry which is preliminary data.</text>
</comment>